<keyword evidence="3" id="KW-1185">Reference proteome</keyword>
<feature type="region of interest" description="Disordered" evidence="1">
    <location>
        <begin position="122"/>
        <end position="150"/>
    </location>
</feature>
<feature type="compositionally biased region" description="Polar residues" evidence="1">
    <location>
        <begin position="247"/>
        <end position="258"/>
    </location>
</feature>
<feature type="compositionally biased region" description="Polar residues" evidence="1">
    <location>
        <begin position="228"/>
        <end position="238"/>
    </location>
</feature>
<dbReference type="AlphaFoldDB" id="A0A0L7KN55"/>
<comment type="caution">
    <text evidence="2">The sequence shown here is derived from an EMBL/GenBank/DDBJ whole genome shotgun (WGS) entry which is preliminary data.</text>
</comment>
<evidence type="ECO:0000313" key="2">
    <source>
        <dbReference type="EMBL" id="KOB64708.1"/>
    </source>
</evidence>
<organism evidence="2 3">
    <name type="scientific">Operophtera brumata</name>
    <name type="common">Winter moth</name>
    <name type="synonym">Phalaena brumata</name>
    <dbReference type="NCBI Taxonomy" id="104452"/>
    <lineage>
        <taxon>Eukaryota</taxon>
        <taxon>Metazoa</taxon>
        <taxon>Ecdysozoa</taxon>
        <taxon>Arthropoda</taxon>
        <taxon>Hexapoda</taxon>
        <taxon>Insecta</taxon>
        <taxon>Pterygota</taxon>
        <taxon>Neoptera</taxon>
        <taxon>Endopterygota</taxon>
        <taxon>Lepidoptera</taxon>
        <taxon>Glossata</taxon>
        <taxon>Ditrysia</taxon>
        <taxon>Geometroidea</taxon>
        <taxon>Geometridae</taxon>
        <taxon>Larentiinae</taxon>
        <taxon>Operophtera</taxon>
    </lineage>
</organism>
<proteinExistence type="predicted"/>
<feature type="compositionally biased region" description="Polar residues" evidence="1">
    <location>
        <begin position="206"/>
        <end position="220"/>
    </location>
</feature>
<reference evidence="2 3" key="1">
    <citation type="journal article" date="2015" name="Genome Biol. Evol.">
        <title>The genome of winter moth (Operophtera brumata) provides a genomic perspective on sexual dimorphism and phenology.</title>
        <authorList>
            <person name="Derks M.F."/>
            <person name="Smit S."/>
            <person name="Salis L."/>
            <person name="Schijlen E."/>
            <person name="Bossers A."/>
            <person name="Mateman C."/>
            <person name="Pijl A.S."/>
            <person name="de Ridder D."/>
            <person name="Groenen M.A."/>
            <person name="Visser M.E."/>
            <person name="Megens H.J."/>
        </authorList>
    </citation>
    <scope>NUCLEOTIDE SEQUENCE [LARGE SCALE GENOMIC DNA]</scope>
    <source>
        <strain evidence="2">WM2013NL</strain>
        <tissue evidence="2">Head and thorax</tissue>
    </source>
</reference>
<feature type="region of interest" description="Disordered" evidence="1">
    <location>
        <begin position="204"/>
        <end position="258"/>
    </location>
</feature>
<protein>
    <submittedName>
        <fullName evidence="2">Putative suppressor of actin</fullName>
    </submittedName>
</protein>
<dbReference type="EMBL" id="JTDY01008160">
    <property type="protein sequence ID" value="KOB64708.1"/>
    <property type="molecule type" value="Genomic_DNA"/>
</dbReference>
<dbReference type="STRING" id="104452.A0A0L7KN55"/>
<evidence type="ECO:0000256" key="1">
    <source>
        <dbReference type="SAM" id="MobiDB-lite"/>
    </source>
</evidence>
<name>A0A0L7KN55_OPEBR</name>
<evidence type="ECO:0000313" key="3">
    <source>
        <dbReference type="Proteomes" id="UP000037510"/>
    </source>
</evidence>
<sequence>MGLSRLPAISKNMADTQLVADIRSVDAHGVGRTSLYMGLSRLPAISKNMADTQLVADIRSVDAHGVGRTSLYMGLSRLPAISKNMADTQLVADIRSVGARARPSLQLKFDQSASRTKKMFTIGNNKSDKKKGSLSDGMSSDYSSDDDTRTNIFEPTLDNFEMTQHYIGKTQKNDAENDCDLIQNPLYQSKIEPREEILEDIPVNATPPTLKTPSNTNKVNPFNDRGTRTTIDIGTSKNDIGLHDMGSSKNDMGSNDIETSKTPEIQVESETYKPNPPSSLLLSQKLSHSSSDINYDECTENYHVRSNSQHDITLNIQQSHSESALKQFKNLASPMSSSTKDMVLSPLTKLAKGVQTLGANLDPRKIKVRLQFLCIVSSLYWEVYKCVEDM</sequence>
<accession>A0A0L7KN55</accession>
<gene>
    <name evidence="2" type="ORF">OBRU01_18507</name>
</gene>
<dbReference type="Proteomes" id="UP000037510">
    <property type="component" value="Unassembled WGS sequence"/>
</dbReference>